<feature type="binding site" evidence="3">
    <location>
        <position position="55"/>
    </location>
    <ligand>
        <name>a divalent metal cation</name>
        <dbReference type="ChEBI" id="CHEBI:60240"/>
    </ligand>
</feature>
<keyword evidence="5" id="KW-1185">Reference proteome</keyword>
<dbReference type="PANTHER" id="PTHR37302:SF3">
    <property type="entry name" value="DAMAGE-INDUCIBLE PROTEIN DINB"/>
    <property type="match status" value="1"/>
</dbReference>
<dbReference type="GO" id="GO:0046872">
    <property type="term" value="F:metal ion binding"/>
    <property type="evidence" value="ECO:0007669"/>
    <property type="project" value="UniProtKB-KW"/>
</dbReference>
<dbReference type="Gene3D" id="1.20.120.450">
    <property type="entry name" value="dinb family like domain"/>
    <property type="match status" value="1"/>
</dbReference>
<dbReference type="InterPro" id="IPR034660">
    <property type="entry name" value="DinB/YfiT-like"/>
</dbReference>
<gene>
    <name evidence="4" type="ORF">JI744_00350</name>
</gene>
<dbReference type="Pfam" id="PF05163">
    <property type="entry name" value="DinB"/>
    <property type="match status" value="1"/>
</dbReference>
<dbReference type="AlphaFoldDB" id="A0A8J7SQ68"/>
<accession>A0A8J7SQ68</accession>
<comment type="caution">
    <text evidence="4">The sequence shown here is derived from an EMBL/GenBank/DDBJ whole genome shotgun (WGS) entry which is preliminary data.</text>
</comment>
<evidence type="ECO:0000313" key="5">
    <source>
        <dbReference type="Proteomes" id="UP000619033"/>
    </source>
</evidence>
<dbReference type="SUPFAM" id="SSF109854">
    <property type="entry name" value="DinB/YfiT-like putative metalloenzymes"/>
    <property type="match status" value="1"/>
</dbReference>
<comment type="similarity">
    <text evidence="1">Belongs to the DinB family.</text>
</comment>
<dbReference type="PANTHER" id="PTHR37302">
    <property type="entry name" value="SLR1116 PROTEIN"/>
    <property type="match status" value="1"/>
</dbReference>
<evidence type="ECO:0000313" key="4">
    <source>
        <dbReference type="EMBL" id="MBL4926541.1"/>
    </source>
</evidence>
<sequence length="189" mass="21391">MLDRSHDPLRMFRKLAQMNRLANARLHHALVALPVADYTQPRPAFFGSIRATLNHILLVDRFYINALEGHSLNTTALDQARDCPDLATLTAWQEAEDLRLLRHVEGLAIPEMDEVISVDRGIRVQTDRRDDLLSHLFQHQTHHRGQVHGLLSATTVAPPQLDEFIVGDDAPARAADMARLGWSEDDLMR</sequence>
<organism evidence="4 5">
    <name type="scientific">Fuscibacter oryzae</name>
    <dbReference type="NCBI Taxonomy" id="2803939"/>
    <lineage>
        <taxon>Bacteria</taxon>
        <taxon>Pseudomonadati</taxon>
        <taxon>Pseudomonadota</taxon>
        <taxon>Alphaproteobacteria</taxon>
        <taxon>Rhodobacterales</taxon>
        <taxon>Paracoccaceae</taxon>
        <taxon>Fuscibacter</taxon>
    </lineage>
</organism>
<feature type="binding site" evidence="3">
    <location>
        <position position="139"/>
    </location>
    <ligand>
        <name>a divalent metal cation</name>
        <dbReference type="ChEBI" id="CHEBI:60240"/>
    </ligand>
</feature>
<keyword evidence="2 3" id="KW-0479">Metal-binding</keyword>
<dbReference type="Proteomes" id="UP000619033">
    <property type="component" value="Unassembled WGS sequence"/>
</dbReference>
<evidence type="ECO:0000256" key="3">
    <source>
        <dbReference type="PIRSR" id="PIRSR607837-1"/>
    </source>
</evidence>
<dbReference type="EMBL" id="JAESVP010000001">
    <property type="protein sequence ID" value="MBL4926541.1"/>
    <property type="molecule type" value="Genomic_DNA"/>
</dbReference>
<protein>
    <submittedName>
        <fullName evidence="4">DinB family protein</fullName>
    </submittedName>
</protein>
<evidence type="ECO:0000256" key="2">
    <source>
        <dbReference type="ARBA" id="ARBA00022723"/>
    </source>
</evidence>
<name>A0A8J7SQ68_9RHOB</name>
<dbReference type="InterPro" id="IPR007837">
    <property type="entry name" value="DinB"/>
</dbReference>
<dbReference type="RefSeq" id="WP_202657124.1">
    <property type="nucleotide sequence ID" value="NZ_JAESVP010000001.1"/>
</dbReference>
<reference evidence="4" key="1">
    <citation type="submission" date="2021-01" db="EMBL/GenBank/DDBJ databases">
        <title>Genome seq and assembly of Tabrizicola sp. KVB23.</title>
        <authorList>
            <person name="Chhetri G."/>
        </authorList>
    </citation>
    <scope>NUCLEOTIDE SEQUENCE</scope>
    <source>
        <strain evidence="4">KVB23</strain>
    </source>
</reference>
<feature type="binding site" evidence="3">
    <location>
        <position position="143"/>
    </location>
    <ligand>
        <name>a divalent metal cation</name>
        <dbReference type="ChEBI" id="CHEBI:60240"/>
    </ligand>
</feature>
<evidence type="ECO:0000256" key="1">
    <source>
        <dbReference type="ARBA" id="ARBA00008635"/>
    </source>
</evidence>
<proteinExistence type="inferred from homology"/>